<dbReference type="EMBL" id="CASHTH010003240">
    <property type="protein sequence ID" value="CAI8042165.1"/>
    <property type="molecule type" value="Genomic_DNA"/>
</dbReference>
<comment type="caution">
    <text evidence="9">The sequence shown here is derived from an EMBL/GenBank/DDBJ whole genome shotgun (WGS) entry which is preliminary data.</text>
</comment>
<protein>
    <submittedName>
        <fullName evidence="9">Biphenyl-2,3-diol 1,2-dioxygenase 3</fullName>
    </submittedName>
</protein>
<dbReference type="InterPro" id="IPR004360">
    <property type="entry name" value="Glyas_Fos-R_dOase_dom"/>
</dbReference>
<dbReference type="PROSITE" id="PS00082">
    <property type="entry name" value="EXTRADIOL_DIOXYGENAS"/>
    <property type="match status" value="1"/>
</dbReference>
<comment type="similarity">
    <text evidence="2">Belongs to the extradiol ring-cleavage dioxygenase family.</text>
</comment>
<dbReference type="PANTHER" id="PTHR43279:SF1">
    <property type="entry name" value="CATECHOL-2,3-DIOXYGENASE"/>
    <property type="match status" value="1"/>
</dbReference>
<dbReference type="GO" id="GO:0051213">
    <property type="term" value="F:dioxygenase activity"/>
    <property type="evidence" value="ECO:0007669"/>
    <property type="project" value="UniProtKB-KW"/>
</dbReference>
<evidence type="ECO:0000256" key="2">
    <source>
        <dbReference type="ARBA" id="ARBA00008784"/>
    </source>
</evidence>
<keyword evidence="7" id="KW-0408">Iron</keyword>
<feature type="domain" description="VOC" evidence="8">
    <location>
        <begin position="6"/>
        <end position="126"/>
    </location>
</feature>
<evidence type="ECO:0000256" key="1">
    <source>
        <dbReference type="ARBA" id="ARBA00001954"/>
    </source>
</evidence>
<evidence type="ECO:0000256" key="4">
    <source>
        <dbReference type="ARBA" id="ARBA00022797"/>
    </source>
</evidence>
<name>A0AA35T5H7_GEOBA</name>
<reference evidence="9" key="1">
    <citation type="submission" date="2023-03" db="EMBL/GenBank/DDBJ databases">
        <authorList>
            <person name="Steffen K."/>
            <person name="Cardenas P."/>
        </authorList>
    </citation>
    <scope>NUCLEOTIDE SEQUENCE</scope>
</reference>
<dbReference type="Proteomes" id="UP001174909">
    <property type="component" value="Unassembled WGS sequence"/>
</dbReference>
<evidence type="ECO:0000259" key="8">
    <source>
        <dbReference type="PROSITE" id="PS51819"/>
    </source>
</evidence>
<sequence>MVKPRQLGHLVLRVRDLEASEKWYSEVLGLHTTTKRPGGMTFMSAKEGSSHELALMSVGPDAPGPEETRVGLYHFAWEMDSFEDLKELYEHMKAKDVNIGGIGDHGISMGVYLFDPDGNEIEVYYEMPKEEWPDSEYLFAGEYPEKLEAEEVAV</sequence>
<dbReference type="GO" id="GO:0008198">
    <property type="term" value="F:ferrous iron binding"/>
    <property type="evidence" value="ECO:0007669"/>
    <property type="project" value="InterPro"/>
</dbReference>
<dbReference type="InterPro" id="IPR037523">
    <property type="entry name" value="VOC_core"/>
</dbReference>
<gene>
    <name evidence="9" type="ORF">GBAR_LOCUS23408</name>
</gene>
<keyword evidence="5" id="KW-0223">Dioxygenase</keyword>
<evidence type="ECO:0000313" key="10">
    <source>
        <dbReference type="Proteomes" id="UP001174909"/>
    </source>
</evidence>
<organism evidence="9 10">
    <name type="scientific">Geodia barretti</name>
    <name type="common">Barrett's horny sponge</name>
    <dbReference type="NCBI Taxonomy" id="519541"/>
    <lineage>
        <taxon>Eukaryota</taxon>
        <taxon>Metazoa</taxon>
        <taxon>Porifera</taxon>
        <taxon>Demospongiae</taxon>
        <taxon>Heteroscleromorpha</taxon>
        <taxon>Tetractinellida</taxon>
        <taxon>Astrophorina</taxon>
        <taxon>Geodiidae</taxon>
        <taxon>Geodia</taxon>
    </lineage>
</organism>
<comment type="cofactor">
    <cofactor evidence="1">
        <name>Fe(2+)</name>
        <dbReference type="ChEBI" id="CHEBI:29033"/>
    </cofactor>
</comment>
<dbReference type="PANTHER" id="PTHR43279">
    <property type="entry name" value="CATECHOL-2,3-DIOXYGENASE"/>
    <property type="match status" value="1"/>
</dbReference>
<accession>A0AA35T5H7</accession>
<proteinExistence type="inferred from homology"/>
<evidence type="ECO:0000313" key="9">
    <source>
        <dbReference type="EMBL" id="CAI8042165.1"/>
    </source>
</evidence>
<evidence type="ECO:0000256" key="5">
    <source>
        <dbReference type="ARBA" id="ARBA00022964"/>
    </source>
</evidence>
<dbReference type="AlphaFoldDB" id="A0AA35T5H7"/>
<dbReference type="InterPro" id="IPR000486">
    <property type="entry name" value="Xdiol_ring_cleave_dOase_1/2"/>
</dbReference>
<dbReference type="SUPFAM" id="SSF54593">
    <property type="entry name" value="Glyoxalase/Bleomycin resistance protein/Dihydroxybiphenyl dioxygenase"/>
    <property type="match status" value="1"/>
</dbReference>
<keyword evidence="10" id="KW-1185">Reference proteome</keyword>
<dbReference type="InterPro" id="IPR029068">
    <property type="entry name" value="Glyas_Bleomycin-R_OHBP_Dase"/>
</dbReference>
<keyword evidence="6" id="KW-0560">Oxidoreductase</keyword>
<evidence type="ECO:0000256" key="7">
    <source>
        <dbReference type="ARBA" id="ARBA00023004"/>
    </source>
</evidence>
<dbReference type="PROSITE" id="PS51819">
    <property type="entry name" value="VOC"/>
    <property type="match status" value="1"/>
</dbReference>
<dbReference type="Gene3D" id="3.10.180.10">
    <property type="entry name" value="2,3-Dihydroxybiphenyl 1,2-Dioxygenase, domain 1"/>
    <property type="match status" value="1"/>
</dbReference>
<keyword evidence="4" id="KW-0058">Aromatic hydrocarbons catabolism</keyword>
<keyword evidence="3" id="KW-0479">Metal-binding</keyword>
<evidence type="ECO:0000256" key="3">
    <source>
        <dbReference type="ARBA" id="ARBA00022723"/>
    </source>
</evidence>
<dbReference type="Pfam" id="PF00903">
    <property type="entry name" value="Glyoxalase"/>
    <property type="match status" value="1"/>
</dbReference>
<evidence type="ECO:0000256" key="6">
    <source>
        <dbReference type="ARBA" id="ARBA00023002"/>
    </source>
</evidence>